<sequence length="957" mass="113282">MSQWTEWQLQKFQILFEKYAKKKKNNTNNEYRLFIKEKSLVEITKKLGPEVSESQIKELIYQYDSNCQGYFDFEDFCTFIGDYLLTLNEARQKAIHYYKKMVKKRKYLEKKAEEVENENENDDNDDNENKNKNESSNENKNENENKNKNENESSNENKNENENQNENENESSNENKNENKNENENECSNENENENKNEKEDEKEDEKENKKDDEKDDEKEIKKEENVYNNIKITENETENENEYETETEIETENENNLQEEINLFFERFPKVDDYLNKLCLYNHDDILVDDVENDEDLMVNDSNILKRTIQVRIYSAINIDQFFRIKYRENLGIEYNSLDPFVRVTLAGESKETTVLIGSTKPLWNQDLIFSIIVPPGEIQDIQTWVESQSFYFELFDYNSHGIVSHTELLASGSIPLSQVLYNTKKTVMIDLLMNNSMDLFETSKPVYLEILIEDLTAEKWSWAKVRDKYTYPEEVWINKYLPKLKHDLENEVFDRKQGSVKKEENLNEELKVDDSEISLTDTVFGYYQSICSTLYTVFKNRMFPVIALNENNNFVLLPCLLTPISYKYKTKEQIARFVSLIPSSTDMLPISDESRKILSSFSALNISKLYYYIPTESSSIQFYSTSITPYNTDSFYRQFNSPNTVLFKKRGSLLEHCMILCDLFLGIGCNAYVAVGKLKFRPYMWVIVMENVDKNPLAESKLKLFIKNHKTFNVTKFSNYNNLLEEYKYKCKIKITHWNVMTGQSFVDGQENRFQCENIEALFNHKNIYFNIQRSENFSRSVFSWNIEDNTKWMPFLSTENTFGEIKCSYENRILSSRTFSSKSNIEEEYTFLSSLMKLIILYRRHFLFIMDTEFFRPLCKHFQEKLENIEKVIQNNDKESIREFANNIFSNINSYLPIRHYFQGGLYCFKDNNPNLVLEELISIGHINNSIPNSLLVISSKTFHYADGIKFDYS</sequence>
<dbReference type="AlphaFoldDB" id="A0A1Y1WQU8"/>
<reference evidence="4 5" key="2">
    <citation type="submission" date="2016-08" db="EMBL/GenBank/DDBJ databases">
        <title>Pervasive Adenine N6-methylation of Active Genes in Fungi.</title>
        <authorList>
            <consortium name="DOE Joint Genome Institute"/>
            <person name="Mondo S.J."/>
            <person name="Dannebaum R.O."/>
            <person name="Kuo R.C."/>
            <person name="Labutti K."/>
            <person name="Haridas S."/>
            <person name="Kuo A."/>
            <person name="Salamov A."/>
            <person name="Ahrendt S.R."/>
            <person name="Lipzen A."/>
            <person name="Sullivan W."/>
            <person name="Andreopoulos W.B."/>
            <person name="Clum A."/>
            <person name="Lindquist E."/>
            <person name="Daum C."/>
            <person name="Ramamoorthy G.K."/>
            <person name="Gryganskyi A."/>
            <person name="Culley D."/>
            <person name="Magnuson J.K."/>
            <person name="James T.Y."/>
            <person name="O'Malley M.A."/>
            <person name="Stajich J.E."/>
            <person name="Spatafora J.W."/>
            <person name="Visel A."/>
            <person name="Grigoriev I.V."/>
        </authorList>
    </citation>
    <scope>NUCLEOTIDE SEQUENCE [LARGE SCALE GENOMIC DNA]</scope>
    <source>
        <strain evidence="4 5">S4</strain>
    </source>
</reference>
<dbReference type="GO" id="GO:0005509">
    <property type="term" value="F:calcium ion binding"/>
    <property type="evidence" value="ECO:0007669"/>
    <property type="project" value="InterPro"/>
</dbReference>
<feature type="domain" description="C2" evidence="2">
    <location>
        <begin position="290"/>
        <end position="431"/>
    </location>
</feature>
<protein>
    <recommendedName>
        <fullName evidence="6">C2 domain-containing protein</fullName>
    </recommendedName>
</protein>
<dbReference type="InterPro" id="IPR002048">
    <property type="entry name" value="EF_hand_dom"/>
</dbReference>
<dbReference type="SMART" id="SM00239">
    <property type="entry name" value="C2"/>
    <property type="match status" value="1"/>
</dbReference>
<dbReference type="PANTHER" id="PTHR46436:SF2">
    <property type="entry name" value="CHROMOSOME UNDETERMINED SCAFFOLD_119, WHOLE GENOME SHOTGUN SEQUENCE"/>
    <property type="match status" value="1"/>
</dbReference>
<feature type="region of interest" description="Disordered" evidence="1">
    <location>
        <begin position="113"/>
        <end position="222"/>
    </location>
</feature>
<dbReference type="InterPro" id="IPR056290">
    <property type="entry name" value="CEPT76/DRC7_peptidase-like_dom"/>
</dbReference>
<dbReference type="Gene3D" id="2.60.40.150">
    <property type="entry name" value="C2 domain"/>
    <property type="match status" value="1"/>
</dbReference>
<feature type="compositionally biased region" description="Acidic residues" evidence="1">
    <location>
        <begin position="115"/>
        <end position="126"/>
    </location>
</feature>
<dbReference type="Gene3D" id="1.10.238.10">
    <property type="entry name" value="EF-hand"/>
    <property type="match status" value="1"/>
</dbReference>
<dbReference type="InterPro" id="IPR035892">
    <property type="entry name" value="C2_domain_sf"/>
</dbReference>
<comment type="caution">
    <text evidence="4">The sequence shown here is derived from an EMBL/GenBank/DDBJ whole genome shotgun (WGS) entry which is preliminary data.</text>
</comment>
<dbReference type="PROSITE" id="PS50222">
    <property type="entry name" value="EF_HAND_2"/>
    <property type="match status" value="1"/>
</dbReference>
<dbReference type="PROSITE" id="PS50004">
    <property type="entry name" value="C2"/>
    <property type="match status" value="1"/>
</dbReference>
<organism evidence="4 5">
    <name type="scientific">Anaeromyces robustus</name>
    <dbReference type="NCBI Taxonomy" id="1754192"/>
    <lineage>
        <taxon>Eukaryota</taxon>
        <taxon>Fungi</taxon>
        <taxon>Fungi incertae sedis</taxon>
        <taxon>Chytridiomycota</taxon>
        <taxon>Chytridiomycota incertae sedis</taxon>
        <taxon>Neocallimastigomycetes</taxon>
        <taxon>Neocallimastigales</taxon>
        <taxon>Neocallimastigaceae</taxon>
        <taxon>Anaeromyces</taxon>
    </lineage>
</organism>
<feature type="domain" description="EF-hand" evidence="3">
    <location>
        <begin position="51"/>
        <end position="86"/>
    </location>
</feature>
<dbReference type="PANTHER" id="PTHR46436">
    <property type="entry name" value="CENTROSOMAL PROTEIN OF 76 KDA"/>
    <property type="match status" value="1"/>
</dbReference>
<gene>
    <name evidence="4" type="ORF">BCR32DRAFT_271621</name>
</gene>
<evidence type="ECO:0000259" key="2">
    <source>
        <dbReference type="PROSITE" id="PS50004"/>
    </source>
</evidence>
<evidence type="ECO:0000256" key="1">
    <source>
        <dbReference type="SAM" id="MobiDB-lite"/>
    </source>
</evidence>
<dbReference type="STRING" id="1754192.A0A1Y1WQU8"/>
<reference evidence="4 5" key="1">
    <citation type="submission" date="2016-08" db="EMBL/GenBank/DDBJ databases">
        <title>A Parts List for Fungal Cellulosomes Revealed by Comparative Genomics.</title>
        <authorList>
            <consortium name="DOE Joint Genome Institute"/>
            <person name="Haitjema C.H."/>
            <person name="Gilmore S.P."/>
            <person name="Henske J.K."/>
            <person name="Solomon K.V."/>
            <person name="De Groot R."/>
            <person name="Kuo A."/>
            <person name="Mondo S.J."/>
            <person name="Salamov A.A."/>
            <person name="Labutti K."/>
            <person name="Zhao Z."/>
            <person name="Chiniquy J."/>
            <person name="Barry K."/>
            <person name="Brewer H.M."/>
            <person name="Purvine S.O."/>
            <person name="Wright A.T."/>
            <person name="Boxma B."/>
            <person name="Van Alen T."/>
            <person name="Hackstein J.H."/>
            <person name="Baker S.E."/>
            <person name="Grigoriev I.V."/>
            <person name="O'Malley M.A."/>
        </authorList>
    </citation>
    <scope>NUCLEOTIDE SEQUENCE [LARGE SCALE GENOMIC DNA]</scope>
    <source>
        <strain evidence="4 5">S4</strain>
    </source>
</reference>
<feature type="compositionally biased region" description="Basic and acidic residues" evidence="1">
    <location>
        <begin position="173"/>
        <end position="183"/>
    </location>
</feature>
<proteinExistence type="predicted"/>
<evidence type="ECO:0000259" key="3">
    <source>
        <dbReference type="PROSITE" id="PS50222"/>
    </source>
</evidence>
<dbReference type="InterPro" id="IPR011992">
    <property type="entry name" value="EF-hand-dom_pair"/>
</dbReference>
<dbReference type="Proteomes" id="UP000193944">
    <property type="component" value="Unassembled WGS sequence"/>
</dbReference>
<dbReference type="Pfam" id="PF24656">
    <property type="entry name" value="CEPT76_peptidase"/>
    <property type="match status" value="1"/>
</dbReference>
<dbReference type="Pfam" id="PF00168">
    <property type="entry name" value="C2"/>
    <property type="match status" value="1"/>
</dbReference>
<evidence type="ECO:0000313" key="4">
    <source>
        <dbReference type="EMBL" id="ORX75907.1"/>
    </source>
</evidence>
<dbReference type="SUPFAM" id="SSF47473">
    <property type="entry name" value="EF-hand"/>
    <property type="match status" value="1"/>
</dbReference>
<dbReference type="EMBL" id="MCFG01000330">
    <property type="protein sequence ID" value="ORX75907.1"/>
    <property type="molecule type" value="Genomic_DNA"/>
</dbReference>
<keyword evidence="5" id="KW-1185">Reference proteome</keyword>
<dbReference type="SUPFAM" id="SSF49562">
    <property type="entry name" value="C2 domain (Calcium/lipid-binding domain, CaLB)"/>
    <property type="match status" value="1"/>
</dbReference>
<dbReference type="InterPro" id="IPR052299">
    <property type="entry name" value="CEP76"/>
</dbReference>
<feature type="compositionally biased region" description="Basic and acidic residues" evidence="1">
    <location>
        <begin position="193"/>
        <end position="222"/>
    </location>
</feature>
<evidence type="ECO:0008006" key="6">
    <source>
        <dbReference type="Google" id="ProtNLM"/>
    </source>
</evidence>
<dbReference type="OrthoDB" id="5527234at2759"/>
<name>A0A1Y1WQU8_9FUNG</name>
<feature type="compositionally biased region" description="Basic and acidic residues" evidence="1">
    <location>
        <begin position="127"/>
        <end position="161"/>
    </location>
</feature>
<accession>A0A1Y1WQU8</accession>
<evidence type="ECO:0000313" key="5">
    <source>
        <dbReference type="Proteomes" id="UP000193944"/>
    </source>
</evidence>
<dbReference type="InterPro" id="IPR000008">
    <property type="entry name" value="C2_dom"/>
</dbReference>